<evidence type="ECO:0000313" key="3">
    <source>
        <dbReference type="Proteomes" id="UP001500603"/>
    </source>
</evidence>
<sequence>MREPDLDPAVEEIAKKVMDAIDNLNTATIRLSNIDIDELFDGPTEVTEEFISMVAGMETASPALKVYAERVETGECRWAEIESMADPIPPEVAEMKSSPLFAWNWTLEPQQPPTPPAGVAWPPPQNTIRRPRSGETVVGPSDWPEDFEDYPDDRPWR</sequence>
<feature type="region of interest" description="Disordered" evidence="1">
    <location>
        <begin position="106"/>
        <end position="157"/>
    </location>
</feature>
<organism evidence="2 3">
    <name type="scientific">Nocardia callitridis</name>
    <dbReference type="NCBI Taxonomy" id="648753"/>
    <lineage>
        <taxon>Bacteria</taxon>
        <taxon>Bacillati</taxon>
        <taxon>Actinomycetota</taxon>
        <taxon>Actinomycetes</taxon>
        <taxon>Mycobacteriales</taxon>
        <taxon>Nocardiaceae</taxon>
        <taxon>Nocardia</taxon>
    </lineage>
</organism>
<protein>
    <submittedName>
        <fullName evidence="2">Uncharacterized protein</fullName>
    </submittedName>
</protein>
<name>A0ABP9KJW8_9NOCA</name>
<dbReference type="Proteomes" id="UP001500603">
    <property type="component" value="Unassembled WGS sequence"/>
</dbReference>
<accession>A0ABP9KJW8</accession>
<gene>
    <name evidence="2" type="ORF">GCM10023318_38970</name>
</gene>
<evidence type="ECO:0000313" key="2">
    <source>
        <dbReference type="EMBL" id="GAA5058987.1"/>
    </source>
</evidence>
<proteinExistence type="predicted"/>
<dbReference type="RefSeq" id="WP_345496957.1">
    <property type="nucleotide sequence ID" value="NZ_BAABJM010000003.1"/>
</dbReference>
<keyword evidence="3" id="KW-1185">Reference proteome</keyword>
<dbReference type="EMBL" id="BAABJM010000003">
    <property type="protein sequence ID" value="GAA5058987.1"/>
    <property type="molecule type" value="Genomic_DNA"/>
</dbReference>
<reference evidence="3" key="1">
    <citation type="journal article" date="2019" name="Int. J. Syst. Evol. Microbiol.">
        <title>The Global Catalogue of Microorganisms (GCM) 10K type strain sequencing project: providing services to taxonomists for standard genome sequencing and annotation.</title>
        <authorList>
            <consortium name="The Broad Institute Genomics Platform"/>
            <consortium name="The Broad Institute Genome Sequencing Center for Infectious Disease"/>
            <person name="Wu L."/>
            <person name="Ma J."/>
        </authorList>
    </citation>
    <scope>NUCLEOTIDE SEQUENCE [LARGE SCALE GENOMIC DNA]</scope>
    <source>
        <strain evidence="3">JCM 18298</strain>
    </source>
</reference>
<comment type="caution">
    <text evidence="2">The sequence shown here is derived from an EMBL/GenBank/DDBJ whole genome shotgun (WGS) entry which is preliminary data.</text>
</comment>
<feature type="compositionally biased region" description="Pro residues" evidence="1">
    <location>
        <begin position="110"/>
        <end position="125"/>
    </location>
</feature>
<evidence type="ECO:0000256" key="1">
    <source>
        <dbReference type="SAM" id="MobiDB-lite"/>
    </source>
</evidence>